<sequence>MPNLSGINGSGTKQYPPDDVLQETLLKYVRRGLKQKEKLARLVEDHQLEISVATLNKIERRLEIPSVRRNRPSQEVAVQAVIDEVEKDIAQNNGPNYVKTQLQQKLILVPRNTIRRVMQQEFPSGPDIRYPGRKKSQVFRTPLSALGPYHEISSDGHEKLGAQALQMGGVGLPIYAFKDKWTAQLLKINVIPNDRTNAAIGHLFLDFVAENGGIGMQMTVDKGSEIGWMLAIQDCLRETFAPNIDLDIYPPHACVKSVHNTIIEAFWRWLKVKRGLSLREHVLRGKNEHIFDEGSILHSHLFNWLFPPLIQAELDEFRQYWNSHKIRFQPEKIMPSGHIPSDAAEYPQLFGGINCFIKVPASTVEDIREVLSAEVGPREQHLSWVTPEFDTFARTIYEMIERPTLTLESSWTVFVQMSDKMDALGQDTWPAME</sequence>
<proteinExistence type="predicted"/>
<dbReference type="PANTHER" id="PTHR46177:SF1">
    <property type="entry name" value="INTEGRASE CATALYTIC DOMAIN-CONTAINING PROTEIN"/>
    <property type="match status" value="1"/>
</dbReference>
<evidence type="ECO:0000313" key="2">
    <source>
        <dbReference type="EMBL" id="KAF7310263.1"/>
    </source>
</evidence>
<dbReference type="RefSeq" id="XP_037223713.1">
    <property type="nucleotide sequence ID" value="XM_037360828.1"/>
</dbReference>
<gene>
    <name evidence="2" type="ORF">MIND_00400200</name>
</gene>
<dbReference type="GeneID" id="59343344"/>
<evidence type="ECO:0000259" key="1">
    <source>
        <dbReference type="Pfam" id="PF24764"/>
    </source>
</evidence>
<dbReference type="OrthoDB" id="2974164at2759"/>
<protein>
    <recommendedName>
        <fullName evidence="1">Integrase core domain-containing protein</fullName>
    </recommendedName>
</protein>
<dbReference type="Proteomes" id="UP000636479">
    <property type="component" value="Unassembled WGS sequence"/>
</dbReference>
<dbReference type="AlphaFoldDB" id="A0A8H6WCZ3"/>
<organism evidence="2 3">
    <name type="scientific">Mycena indigotica</name>
    <dbReference type="NCBI Taxonomy" id="2126181"/>
    <lineage>
        <taxon>Eukaryota</taxon>
        <taxon>Fungi</taxon>
        <taxon>Dikarya</taxon>
        <taxon>Basidiomycota</taxon>
        <taxon>Agaricomycotina</taxon>
        <taxon>Agaricomycetes</taxon>
        <taxon>Agaricomycetidae</taxon>
        <taxon>Agaricales</taxon>
        <taxon>Marasmiineae</taxon>
        <taxon>Mycenaceae</taxon>
        <taxon>Mycena</taxon>
    </lineage>
</organism>
<dbReference type="PANTHER" id="PTHR46177">
    <property type="entry name" value="INTEGRASE CATALYTIC DOMAIN-CONTAINING PROTEIN"/>
    <property type="match status" value="1"/>
</dbReference>
<dbReference type="EMBL" id="JACAZF010000003">
    <property type="protein sequence ID" value="KAF7310263.1"/>
    <property type="molecule type" value="Genomic_DNA"/>
</dbReference>
<name>A0A8H6WCZ3_9AGAR</name>
<reference evidence="2" key="1">
    <citation type="submission" date="2020-05" db="EMBL/GenBank/DDBJ databases">
        <title>Mycena genomes resolve the evolution of fungal bioluminescence.</title>
        <authorList>
            <person name="Tsai I.J."/>
        </authorList>
    </citation>
    <scope>NUCLEOTIDE SEQUENCE</scope>
    <source>
        <strain evidence="2">171206Taipei</strain>
    </source>
</reference>
<dbReference type="InterPro" id="IPR058913">
    <property type="entry name" value="Integrase_dom_put"/>
</dbReference>
<feature type="domain" description="Integrase core" evidence="1">
    <location>
        <begin position="256"/>
        <end position="330"/>
    </location>
</feature>
<evidence type="ECO:0000313" key="3">
    <source>
        <dbReference type="Proteomes" id="UP000636479"/>
    </source>
</evidence>
<dbReference type="Pfam" id="PF24764">
    <property type="entry name" value="rva_4"/>
    <property type="match status" value="1"/>
</dbReference>
<comment type="caution">
    <text evidence="2">The sequence shown here is derived from an EMBL/GenBank/DDBJ whole genome shotgun (WGS) entry which is preliminary data.</text>
</comment>
<accession>A0A8H6WCZ3</accession>
<keyword evidence="3" id="KW-1185">Reference proteome</keyword>